<organism evidence="2 3">
    <name type="scientific">Aduncisulcus paluster</name>
    <dbReference type="NCBI Taxonomy" id="2918883"/>
    <lineage>
        <taxon>Eukaryota</taxon>
        <taxon>Metamonada</taxon>
        <taxon>Carpediemonas-like organisms</taxon>
        <taxon>Aduncisulcus</taxon>
    </lineage>
</organism>
<dbReference type="Proteomes" id="UP001057375">
    <property type="component" value="Unassembled WGS sequence"/>
</dbReference>
<name>A0ABQ5KQT9_9EUKA</name>
<keyword evidence="3" id="KW-1185">Reference proteome</keyword>
<dbReference type="EMBL" id="BQXS01003293">
    <property type="protein sequence ID" value="GKT33943.1"/>
    <property type="molecule type" value="Genomic_DNA"/>
</dbReference>
<feature type="region of interest" description="Disordered" evidence="1">
    <location>
        <begin position="1"/>
        <end position="22"/>
    </location>
</feature>
<reference evidence="2" key="1">
    <citation type="submission" date="2022-03" db="EMBL/GenBank/DDBJ databases">
        <title>Draft genome sequence of Aduncisulcus paluster, a free-living microaerophilic Fornicata.</title>
        <authorList>
            <person name="Yuyama I."/>
            <person name="Kume K."/>
            <person name="Tamura T."/>
            <person name="Inagaki Y."/>
            <person name="Hashimoto T."/>
        </authorList>
    </citation>
    <scope>NUCLEOTIDE SEQUENCE</scope>
    <source>
        <strain evidence="2">NY0171</strain>
    </source>
</reference>
<evidence type="ECO:0000313" key="3">
    <source>
        <dbReference type="Proteomes" id="UP001057375"/>
    </source>
</evidence>
<protein>
    <submittedName>
        <fullName evidence="2">Uncharacterized protein</fullName>
    </submittedName>
</protein>
<evidence type="ECO:0000313" key="2">
    <source>
        <dbReference type="EMBL" id="GKT33943.1"/>
    </source>
</evidence>
<sequence>FTSANPPGDVFQEKVSRNPNHS</sequence>
<feature type="non-terminal residue" evidence="2">
    <location>
        <position position="1"/>
    </location>
</feature>
<accession>A0ABQ5KQT9</accession>
<proteinExistence type="predicted"/>
<evidence type="ECO:0000256" key="1">
    <source>
        <dbReference type="SAM" id="MobiDB-lite"/>
    </source>
</evidence>
<gene>
    <name evidence="2" type="ORF">ADUPG1_002710</name>
</gene>
<comment type="caution">
    <text evidence="2">The sequence shown here is derived from an EMBL/GenBank/DDBJ whole genome shotgun (WGS) entry which is preliminary data.</text>
</comment>